<dbReference type="InterPro" id="IPR039123">
    <property type="entry name" value="PPTC7"/>
</dbReference>
<comment type="caution">
    <text evidence="4">The sequence shown here is derived from an EMBL/GenBank/DDBJ whole genome shotgun (WGS) entry which is preliminary data.</text>
</comment>
<evidence type="ECO:0000256" key="2">
    <source>
        <dbReference type="SAM" id="MobiDB-lite"/>
    </source>
</evidence>
<keyword evidence="1" id="KW-0479">Metal-binding</keyword>
<dbReference type="FunFam" id="3.60.40.10:FF:000123">
    <property type="entry name" value="Protein phosphatase 2C homolog 7, mitochondrial"/>
    <property type="match status" value="1"/>
</dbReference>
<feature type="compositionally biased region" description="Low complexity" evidence="2">
    <location>
        <begin position="313"/>
        <end position="323"/>
    </location>
</feature>
<dbReference type="STRING" id="5098.A0A507QSK7"/>
<evidence type="ECO:0000313" key="5">
    <source>
        <dbReference type="Proteomes" id="UP000319663"/>
    </source>
</evidence>
<organism evidence="4 5">
    <name type="scientific">Monascus purpureus</name>
    <name type="common">Red mold</name>
    <name type="synonym">Monascus anka</name>
    <dbReference type="NCBI Taxonomy" id="5098"/>
    <lineage>
        <taxon>Eukaryota</taxon>
        <taxon>Fungi</taxon>
        <taxon>Dikarya</taxon>
        <taxon>Ascomycota</taxon>
        <taxon>Pezizomycotina</taxon>
        <taxon>Eurotiomycetes</taxon>
        <taxon>Eurotiomycetidae</taxon>
        <taxon>Eurotiales</taxon>
        <taxon>Aspergillaceae</taxon>
        <taxon>Monascus</taxon>
    </lineage>
</organism>
<keyword evidence="1" id="KW-0904">Protein phosphatase</keyword>
<gene>
    <name evidence="4" type="ORF">MPDQ_001035</name>
</gene>
<evidence type="ECO:0000313" key="4">
    <source>
        <dbReference type="EMBL" id="TQB70020.1"/>
    </source>
</evidence>
<dbReference type="PANTHER" id="PTHR12320">
    <property type="entry name" value="PROTEIN PHOSPHATASE 2C"/>
    <property type="match status" value="1"/>
</dbReference>
<evidence type="ECO:0000256" key="1">
    <source>
        <dbReference type="RuleBase" id="RU366020"/>
    </source>
</evidence>
<dbReference type="InterPro" id="IPR001932">
    <property type="entry name" value="PPM-type_phosphatase-like_dom"/>
</dbReference>
<keyword evidence="1" id="KW-0460">Magnesium</keyword>
<dbReference type="Gene3D" id="3.60.40.10">
    <property type="entry name" value="PPM-type phosphatase domain"/>
    <property type="match status" value="1"/>
</dbReference>
<dbReference type="AlphaFoldDB" id="A0A507QSK7"/>
<reference evidence="4 5" key="1">
    <citation type="submission" date="2019-06" db="EMBL/GenBank/DDBJ databases">
        <title>Wine fermentation using esterase from Monascus purpureus.</title>
        <authorList>
            <person name="Geng C."/>
            <person name="Zhang Y."/>
        </authorList>
    </citation>
    <scope>NUCLEOTIDE SEQUENCE [LARGE SCALE GENOMIC DNA]</scope>
    <source>
        <strain evidence="4">HQ1</strain>
    </source>
</reference>
<keyword evidence="5" id="KW-1185">Reference proteome</keyword>
<comment type="cofactor">
    <cofactor evidence="1">
        <name>Mn(2+)</name>
        <dbReference type="ChEBI" id="CHEBI:29035"/>
    </cofactor>
</comment>
<dbReference type="PROSITE" id="PS51746">
    <property type="entry name" value="PPM_2"/>
    <property type="match status" value="1"/>
</dbReference>
<name>A0A507QSK7_MONPU</name>
<dbReference type="Proteomes" id="UP000319663">
    <property type="component" value="Unassembled WGS sequence"/>
</dbReference>
<feature type="domain" description="PPM-type phosphatase" evidence="3">
    <location>
        <begin position="92"/>
        <end position="410"/>
    </location>
</feature>
<sequence>MKRFSFISELTQTRLASRQFHSSRSLFSSSSSPPSRITYRIAVSSSGKSRRFHPSHNVYPFDPAQHDALGFTAIEERNPVLRRRKRPDSGEDSFFVSKIGGQNPSSLDAVAFGVADGVGGWAQSRVDPGDFSHGLCGYMAHSALAWKGPADKLRAKNLLQVGYDRVLEDEAIVAGGSTASVGIGLNDGRVDLANLGDSGSILFRLAAVHQYSTPQTHSFNTPYQLSVIPPRMRLQASIFGGDYLQDQPSDAAVTGIQMQHGDVLVLTTDGVFDNLNNQEILKLVTKRMVLSGAWTATDQMGISVSDDLDQLTSLSSTTPQQHSASTSPSPSAIDTDDPTSHKPNNTVDLLKNPMHSLQALLATTIAGEAKRASHNFRRDGPFAKEVQRYYPGDWFRGGKVDDICVLVVVAVEEGRGQRRQG</sequence>
<feature type="region of interest" description="Disordered" evidence="2">
    <location>
        <begin position="313"/>
        <end position="346"/>
    </location>
</feature>
<protein>
    <recommendedName>
        <fullName evidence="1">Protein phosphatase</fullName>
        <ecNumber evidence="1">3.1.3.16</ecNumber>
    </recommendedName>
</protein>
<dbReference type="EMBL" id="VIFY01000125">
    <property type="protein sequence ID" value="TQB70020.1"/>
    <property type="molecule type" value="Genomic_DNA"/>
</dbReference>
<comment type="cofactor">
    <cofactor evidence="1">
        <name>Mg(2+)</name>
        <dbReference type="ChEBI" id="CHEBI:18420"/>
    </cofactor>
</comment>
<comment type="catalytic activity">
    <reaction evidence="1">
        <text>O-phospho-L-threonyl-[protein] + H2O = L-threonyl-[protein] + phosphate</text>
        <dbReference type="Rhea" id="RHEA:47004"/>
        <dbReference type="Rhea" id="RHEA-COMP:11060"/>
        <dbReference type="Rhea" id="RHEA-COMP:11605"/>
        <dbReference type="ChEBI" id="CHEBI:15377"/>
        <dbReference type="ChEBI" id="CHEBI:30013"/>
        <dbReference type="ChEBI" id="CHEBI:43474"/>
        <dbReference type="ChEBI" id="CHEBI:61977"/>
        <dbReference type="EC" id="3.1.3.16"/>
    </reaction>
</comment>
<comment type="similarity">
    <text evidence="1">Belongs to the PP2C family.</text>
</comment>
<evidence type="ECO:0000259" key="3">
    <source>
        <dbReference type="PROSITE" id="PS51746"/>
    </source>
</evidence>
<comment type="catalytic activity">
    <reaction evidence="1">
        <text>O-phospho-L-seryl-[protein] + H2O = L-seryl-[protein] + phosphate</text>
        <dbReference type="Rhea" id="RHEA:20629"/>
        <dbReference type="Rhea" id="RHEA-COMP:9863"/>
        <dbReference type="Rhea" id="RHEA-COMP:11604"/>
        <dbReference type="ChEBI" id="CHEBI:15377"/>
        <dbReference type="ChEBI" id="CHEBI:29999"/>
        <dbReference type="ChEBI" id="CHEBI:43474"/>
        <dbReference type="ChEBI" id="CHEBI:83421"/>
        <dbReference type="EC" id="3.1.3.16"/>
    </reaction>
</comment>
<proteinExistence type="inferred from homology"/>
<dbReference type="SMART" id="SM00332">
    <property type="entry name" value="PP2Cc"/>
    <property type="match status" value="1"/>
</dbReference>
<dbReference type="PANTHER" id="PTHR12320:SF1">
    <property type="entry name" value="PROTEIN PHOSPHATASE PTC7 HOMOLOG"/>
    <property type="match status" value="1"/>
</dbReference>
<keyword evidence="1" id="KW-0464">Manganese</keyword>
<dbReference type="GO" id="GO:0046872">
    <property type="term" value="F:metal ion binding"/>
    <property type="evidence" value="ECO:0007669"/>
    <property type="project" value="UniProtKB-UniRule"/>
</dbReference>
<accession>A0A507QSK7</accession>
<keyword evidence="1" id="KW-0378">Hydrolase</keyword>
<dbReference type="GO" id="GO:0004722">
    <property type="term" value="F:protein serine/threonine phosphatase activity"/>
    <property type="evidence" value="ECO:0007669"/>
    <property type="project" value="UniProtKB-EC"/>
</dbReference>
<dbReference type="EC" id="3.1.3.16" evidence="1"/>
<dbReference type="InterPro" id="IPR036457">
    <property type="entry name" value="PPM-type-like_dom_sf"/>
</dbReference>
<dbReference type="SUPFAM" id="SSF81606">
    <property type="entry name" value="PP2C-like"/>
    <property type="match status" value="1"/>
</dbReference>